<name>A0ABT5T2A3_9PSEU</name>
<protein>
    <submittedName>
        <fullName evidence="1">Uncharacterized protein</fullName>
    </submittedName>
</protein>
<keyword evidence="2" id="KW-1185">Reference proteome</keyword>
<dbReference type="Proteomes" id="UP001300763">
    <property type="component" value="Unassembled WGS sequence"/>
</dbReference>
<comment type="caution">
    <text evidence="1">The sequence shown here is derived from an EMBL/GenBank/DDBJ whole genome shotgun (WGS) entry which is preliminary data.</text>
</comment>
<dbReference type="RefSeq" id="WP_274203784.1">
    <property type="nucleotide sequence ID" value="NZ_JAQZAO010000021.1"/>
</dbReference>
<sequence length="78" mass="8740">MAERSHPFHDSAAWRAHVDAAVDPRFERAFAILDALQAERQRPAGHGGTRILQLRRELARLLAEVDGLRDPHEPGGPR</sequence>
<organism evidence="1 2">
    <name type="scientific">Actinomycetospora lemnae</name>
    <dbReference type="NCBI Taxonomy" id="3019891"/>
    <lineage>
        <taxon>Bacteria</taxon>
        <taxon>Bacillati</taxon>
        <taxon>Actinomycetota</taxon>
        <taxon>Actinomycetes</taxon>
        <taxon>Pseudonocardiales</taxon>
        <taxon>Pseudonocardiaceae</taxon>
        <taxon>Actinomycetospora</taxon>
    </lineage>
</organism>
<dbReference type="EMBL" id="JAQZAO010000021">
    <property type="protein sequence ID" value="MDD7969254.1"/>
    <property type="molecule type" value="Genomic_DNA"/>
</dbReference>
<evidence type="ECO:0000313" key="2">
    <source>
        <dbReference type="Proteomes" id="UP001300763"/>
    </source>
</evidence>
<proteinExistence type="predicted"/>
<evidence type="ECO:0000313" key="1">
    <source>
        <dbReference type="EMBL" id="MDD7969254.1"/>
    </source>
</evidence>
<reference evidence="1 2" key="1">
    <citation type="submission" date="2023-02" db="EMBL/GenBank/DDBJ databases">
        <title>Genome sequencing required for Actinomycetospora new species description.</title>
        <authorList>
            <person name="Saimee Y."/>
            <person name="Duangmal K."/>
        </authorList>
    </citation>
    <scope>NUCLEOTIDE SEQUENCE [LARGE SCALE GENOMIC DNA]</scope>
    <source>
        <strain evidence="1 2">DW7H6</strain>
    </source>
</reference>
<gene>
    <name evidence="1" type="ORF">PGB27_28250</name>
</gene>
<accession>A0ABT5T2A3</accession>